<dbReference type="OrthoDB" id="9764953at2"/>
<dbReference type="Pfam" id="PF00326">
    <property type="entry name" value="Peptidase_S9"/>
    <property type="match status" value="1"/>
</dbReference>
<evidence type="ECO:0000256" key="2">
    <source>
        <dbReference type="ARBA" id="ARBA00022737"/>
    </source>
</evidence>
<evidence type="ECO:0000259" key="7">
    <source>
        <dbReference type="Pfam" id="PF18435"/>
    </source>
</evidence>
<feature type="region of interest" description="Disordered" evidence="3">
    <location>
        <begin position="58"/>
        <end position="160"/>
    </location>
</feature>
<dbReference type="Pfam" id="PF04650">
    <property type="entry name" value="YSIRK_signal"/>
    <property type="match status" value="1"/>
</dbReference>
<dbReference type="InterPro" id="IPR041172">
    <property type="entry name" value="EstA_Ig-like_N"/>
</dbReference>
<evidence type="ECO:0000313" key="8">
    <source>
        <dbReference type="EMBL" id="EHJ52697.1"/>
    </source>
</evidence>
<dbReference type="NCBIfam" id="TIGR01168">
    <property type="entry name" value="YSIRK_signal"/>
    <property type="match status" value="1"/>
</dbReference>
<dbReference type="Gene3D" id="3.40.50.1820">
    <property type="entry name" value="alpha/beta hydrolase"/>
    <property type="match status" value="1"/>
</dbReference>
<dbReference type="InterPro" id="IPR005877">
    <property type="entry name" value="YSIRK_signal_dom"/>
</dbReference>
<accession>G5JYN3</accession>
<dbReference type="EMBL" id="AEUW02000001">
    <property type="protein sequence ID" value="EHJ52697.1"/>
    <property type="molecule type" value="Genomic_DNA"/>
</dbReference>
<feature type="chain" id="PRO_5003479565" evidence="4">
    <location>
        <begin position="37"/>
        <end position="737"/>
    </location>
</feature>
<dbReference type="RefSeq" id="WP_003081030.1">
    <property type="nucleotide sequence ID" value="NZ_AEUW02000001.1"/>
</dbReference>
<dbReference type="InterPro" id="IPR029058">
    <property type="entry name" value="AB_hydrolase_fold"/>
</dbReference>
<organism evidence="8 9">
    <name type="scientific">Streptococcus macacae NCTC 11558</name>
    <dbReference type="NCBI Taxonomy" id="764298"/>
    <lineage>
        <taxon>Bacteria</taxon>
        <taxon>Bacillati</taxon>
        <taxon>Bacillota</taxon>
        <taxon>Bacilli</taxon>
        <taxon>Lactobacillales</taxon>
        <taxon>Streptococcaceae</taxon>
        <taxon>Streptococcus</taxon>
    </lineage>
</organism>
<name>G5JYN3_9STRE</name>
<dbReference type="InterPro" id="IPR001375">
    <property type="entry name" value="Peptidase_S9_cat"/>
</dbReference>
<sequence length="737" mass="81312">MKFEKKEHYRLRKLKFGLTSVTIAASLFGITTIAKANDKAAAEQASTTVTQVQEASKQTWSTQAKTNETVSQNAQTTTLANELSTAANTPSTSTVNDAAKTKQQYAVTEASSNSQQTTTATTAASTSDQKRPQTKGKSQSQPSTARQTVSENDSSHLTNTFVDDGQGNWYYLGSDGKNVTGSQIIDGKTMYFGQDGKQVKGGFAKDTDGNNHYYDQNDGSMWTDRFVNVQGNWYYLNHNGTPVTGKVSLNGQNLYFNPDGSQVKGQFIQENGVSYYYDENSGDLLKNTKRIINGAVYQFDDNGRVTTNDKVEVVKSSIVVDSYEFGPAVSKIVLQLNHKVTTDVIHTAATVTTAGVQRKILNSYVSDAAGHVVYFDNSPYVTLELDVPYDPNDSSKNASPFIFDAQSFRNKWVDHYTVKLENLQVKTGNSNSSQTISSEQDTINNRLLLTTNRFSERGSYGNYHYAAYRPANTNSSQKRPLLIWLHGVGEVGTDVNIPLLASNVVRLTEDPIQSHFTSTGKGDQKGAYVLALQSPTPWNKDQTADLMKAINAYVESHPDIDSHRIYLAGVSNGGGMTLDMGVAYPHYFAALVPIAASYNNQLTDNNSQITANAWKSLKNQPMWLIHTRADQAISADTSVLPFYKKMLENGAQNKWLSYYETNVGNHYSGVIYNGHWSWIYFLNDQVKGVQNSDNAKSWPGLTGMVATNSTYGGDAKANVNGEIYNNIFDWLNRQQRG</sequence>
<dbReference type="SUPFAM" id="SSF53474">
    <property type="entry name" value="alpha/beta-Hydrolases"/>
    <property type="match status" value="1"/>
</dbReference>
<evidence type="ECO:0000256" key="1">
    <source>
        <dbReference type="ARBA" id="ARBA00022729"/>
    </source>
</evidence>
<feature type="domain" description="Peptidase S9 prolyl oligopeptidase catalytic" evidence="5">
    <location>
        <begin position="538"/>
        <end position="616"/>
    </location>
</feature>
<dbReference type="PANTHER" id="PTHR43037">
    <property type="entry name" value="UNNAMED PRODUCT-RELATED"/>
    <property type="match status" value="1"/>
</dbReference>
<feature type="compositionally biased region" description="Polar residues" evidence="3">
    <location>
        <begin position="58"/>
        <end position="106"/>
    </location>
</feature>
<dbReference type="AlphaFoldDB" id="G5JYN3"/>
<gene>
    <name evidence="8" type="ORF">STRMA_0295</name>
</gene>
<feature type="signal peptide" evidence="4">
    <location>
        <begin position="1"/>
        <end position="36"/>
    </location>
</feature>
<comment type="caution">
    <text evidence="8">The sequence shown here is derived from an EMBL/GenBank/DDBJ whole genome shotgun (WGS) entry which is preliminary data.</text>
</comment>
<feature type="domain" description="Esterase Ig-like N-terminal" evidence="7">
    <location>
        <begin position="317"/>
        <end position="422"/>
    </location>
</feature>
<feature type="compositionally biased region" description="Low complexity" evidence="3">
    <location>
        <begin position="110"/>
        <end position="127"/>
    </location>
</feature>
<keyword evidence="1 4" id="KW-0732">Signal</keyword>
<dbReference type="GO" id="GO:0008236">
    <property type="term" value="F:serine-type peptidase activity"/>
    <property type="evidence" value="ECO:0007669"/>
    <property type="project" value="InterPro"/>
</dbReference>
<evidence type="ECO:0000256" key="3">
    <source>
        <dbReference type="SAM" id="MobiDB-lite"/>
    </source>
</evidence>
<dbReference type="eggNOG" id="COG5263">
    <property type="taxonomic scope" value="Bacteria"/>
</dbReference>
<evidence type="ECO:0000313" key="9">
    <source>
        <dbReference type="Proteomes" id="UP000003573"/>
    </source>
</evidence>
<evidence type="ECO:0000259" key="5">
    <source>
        <dbReference type="Pfam" id="PF00326"/>
    </source>
</evidence>
<dbReference type="Pfam" id="PF19127">
    <property type="entry name" value="Choline_bind_3"/>
    <property type="match status" value="2"/>
</dbReference>
<dbReference type="Pfam" id="PF18435">
    <property type="entry name" value="EstA_Ig_like"/>
    <property type="match status" value="1"/>
</dbReference>
<reference evidence="8 9" key="1">
    <citation type="journal article" date="2014" name="Int. J. Syst. Evol. Microbiol.">
        <title>Phylogenomics and the dynamic genome evolution of the genus Streptococcus.</title>
        <authorList>
            <consortium name="The Broad Institute Genome Sequencing Platform"/>
            <person name="Richards V.P."/>
            <person name="Palmer S.R."/>
            <person name="Pavinski Bitar P.D."/>
            <person name="Qin X."/>
            <person name="Weinstock G.M."/>
            <person name="Highlander S.K."/>
            <person name="Town C.D."/>
            <person name="Burne R.A."/>
            <person name="Stanhope M.J."/>
        </authorList>
    </citation>
    <scope>NUCLEOTIDE SEQUENCE [LARGE SCALE GENOMIC DNA]</scope>
    <source>
        <strain evidence="8 9">NCTC 11558</strain>
    </source>
</reference>
<dbReference type="eggNOG" id="COG4099">
    <property type="taxonomic scope" value="Bacteria"/>
</dbReference>
<feature type="compositionally biased region" description="Polar residues" evidence="3">
    <location>
        <begin position="135"/>
        <end position="160"/>
    </location>
</feature>
<dbReference type="Proteomes" id="UP000003573">
    <property type="component" value="Unassembled WGS sequence"/>
</dbReference>
<dbReference type="InterPro" id="IPR050955">
    <property type="entry name" value="Plant_Biomass_Hydrol_Est"/>
</dbReference>
<dbReference type="SUPFAM" id="SSF69360">
    <property type="entry name" value="Cell wall binding repeat"/>
    <property type="match status" value="1"/>
</dbReference>
<proteinExistence type="predicted"/>
<feature type="domain" description="YSIRK Gram-positive signal peptide" evidence="6">
    <location>
        <begin position="4"/>
        <end position="29"/>
    </location>
</feature>
<keyword evidence="2" id="KW-0677">Repeat</keyword>
<protein>
    <submittedName>
        <fullName evidence="8">Gram-positive signal peptide protein, YSIRK family</fullName>
    </submittedName>
</protein>
<dbReference type="GO" id="GO:0006508">
    <property type="term" value="P:proteolysis"/>
    <property type="evidence" value="ECO:0007669"/>
    <property type="project" value="InterPro"/>
</dbReference>
<dbReference type="InterPro" id="IPR018337">
    <property type="entry name" value="Cell_wall/Cho-bd_repeat"/>
</dbReference>
<dbReference type="Gene3D" id="2.10.270.10">
    <property type="entry name" value="Cholin Binding"/>
    <property type="match status" value="1"/>
</dbReference>
<evidence type="ECO:0000256" key="4">
    <source>
        <dbReference type="SAM" id="SignalP"/>
    </source>
</evidence>
<dbReference type="PANTHER" id="PTHR43037:SF1">
    <property type="entry name" value="BLL1128 PROTEIN"/>
    <property type="match status" value="1"/>
</dbReference>
<evidence type="ECO:0000259" key="6">
    <source>
        <dbReference type="Pfam" id="PF04650"/>
    </source>
</evidence>
<keyword evidence="9" id="KW-1185">Reference proteome</keyword>